<dbReference type="AlphaFoldDB" id="A0A1H1WZL2"/>
<reference evidence="3" key="1">
    <citation type="submission" date="2016-10" db="EMBL/GenBank/DDBJ databases">
        <authorList>
            <person name="Varghese N."/>
            <person name="Submissions S."/>
        </authorList>
    </citation>
    <scope>NUCLEOTIDE SEQUENCE [LARGE SCALE GENOMIC DNA]</scope>
    <source>
        <strain evidence="3">DSM 22127</strain>
    </source>
</reference>
<organism evidence="2 3">
    <name type="scientific">Nocardioides scoriae</name>
    <dbReference type="NCBI Taxonomy" id="642780"/>
    <lineage>
        <taxon>Bacteria</taxon>
        <taxon>Bacillati</taxon>
        <taxon>Actinomycetota</taxon>
        <taxon>Actinomycetes</taxon>
        <taxon>Propionibacteriales</taxon>
        <taxon>Nocardioidaceae</taxon>
        <taxon>Nocardioides</taxon>
    </lineage>
</organism>
<gene>
    <name evidence="2" type="ORF">SAMN04488570_3317</name>
</gene>
<dbReference type="EMBL" id="LT629757">
    <property type="protein sequence ID" value="SDT02261.1"/>
    <property type="molecule type" value="Genomic_DNA"/>
</dbReference>
<proteinExistence type="predicted"/>
<protein>
    <recommendedName>
        <fullName evidence="4">SipW-cognate class signal peptide</fullName>
    </recommendedName>
</protein>
<evidence type="ECO:0000313" key="2">
    <source>
        <dbReference type="EMBL" id="SDT02261.1"/>
    </source>
</evidence>
<evidence type="ECO:0000313" key="3">
    <source>
        <dbReference type="Proteomes" id="UP000198859"/>
    </source>
</evidence>
<evidence type="ECO:0000256" key="1">
    <source>
        <dbReference type="SAM" id="SignalP"/>
    </source>
</evidence>
<feature type="chain" id="PRO_5009265027" description="SipW-cognate class signal peptide" evidence="1">
    <location>
        <begin position="26"/>
        <end position="150"/>
    </location>
</feature>
<sequence>MRKSQKIAVVGGTVATLVAGGVAFAAWTSTGTGTGTATAGSAVALTVAGNDVSGLYPTVSVPATVKVTNPNPYAVTLASLTFTGATADSAHSGCNASSVTVGSLSNLADVVAANGGSVTKSVTVSMSNAANDACQGASFTLAYTAAGASS</sequence>
<dbReference type="OrthoDB" id="3637162at2"/>
<dbReference type="STRING" id="642780.SAMN04488570_3317"/>
<dbReference type="RefSeq" id="WP_091731936.1">
    <property type="nucleotide sequence ID" value="NZ_LT629757.1"/>
</dbReference>
<dbReference type="Proteomes" id="UP000198859">
    <property type="component" value="Chromosome I"/>
</dbReference>
<keyword evidence="1" id="KW-0732">Signal</keyword>
<feature type="signal peptide" evidence="1">
    <location>
        <begin position="1"/>
        <end position="25"/>
    </location>
</feature>
<accession>A0A1H1WZL2</accession>
<evidence type="ECO:0008006" key="4">
    <source>
        <dbReference type="Google" id="ProtNLM"/>
    </source>
</evidence>
<keyword evidence="3" id="KW-1185">Reference proteome</keyword>
<name>A0A1H1WZL2_9ACTN</name>